<reference evidence="3" key="1">
    <citation type="submission" date="2023-11" db="EMBL/GenBank/DDBJ databases">
        <title>Genome Sequence of Bacillus pseudomycoides stain BUPM19.</title>
        <authorList>
            <person name="Farhat A."/>
        </authorList>
    </citation>
    <scope>NUCLEOTIDE SEQUENCE [LARGE SCALE GENOMIC DNA]</scope>
    <source>
        <strain evidence="3">BUPM19</strain>
    </source>
</reference>
<dbReference type="CDD" id="cd13440">
    <property type="entry name" value="CamS_repeat_2"/>
    <property type="match status" value="1"/>
</dbReference>
<dbReference type="Pfam" id="PF07537">
    <property type="entry name" value="CamS"/>
    <property type="match status" value="2"/>
</dbReference>
<keyword evidence="1" id="KW-0732">Signal</keyword>
<dbReference type="PROSITE" id="PS51257">
    <property type="entry name" value="PROKAR_LIPOPROTEIN"/>
    <property type="match status" value="1"/>
</dbReference>
<organism evidence="2 3">
    <name type="scientific">Bacillus bingmayongensis</name>
    <dbReference type="NCBI Taxonomy" id="1150157"/>
    <lineage>
        <taxon>Bacteria</taxon>
        <taxon>Bacillati</taxon>
        <taxon>Bacillota</taxon>
        <taxon>Bacilli</taxon>
        <taxon>Bacillales</taxon>
        <taxon>Bacillaceae</taxon>
        <taxon>Bacillus</taxon>
    </lineage>
</organism>
<dbReference type="Gene3D" id="3.10.570.10">
    <property type="entry name" value="sex pheromone staph- cam373 precursor domain"/>
    <property type="match status" value="1"/>
</dbReference>
<dbReference type="EMBL" id="JAXOVW010000168">
    <property type="protein sequence ID" value="MDZ5610510.1"/>
    <property type="molecule type" value="Genomic_DNA"/>
</dbReference>
<gene>
    <name evidence="2" type="ORF">U2I54_26740</name>
</gene>
<keyword evidence="3" id="KW-1185">Reference proteome</keyword>
<feature type="chain" id="PRO_5047376809" evidence="1">
    <location>
        <begin position="22"/>
        <end position="338"/>
    </location>
</feature>
<dbReference type="InterPro" id="IPR011426">
    <property type="entry name" value="CamS"/>
</dbReference>
<proteinExistence type="predicted"/>
<sequence>MKKLSLFLVSLSLLLSACSVGNITKKEEVIQENTKEKSVIPKYSISGDYYRTIIPLKEQKMINSVNVQTNSKLDINEFETGLMNIALKQFDTKNHYLQRNQYIPEKTIKEIVTKQEIPLVSNIIEHDYFTKKNSEELSLAGIVIGLAIPSNYSNEEALSKGNEVANQLLKAIHDNKDFTKTPITFAIFKQENMTSLKSGTFISNVTVPKNESKVGSWSNIKEESFVYPSEEFQKAKEADYKMLDKFANEVKKFSPKDYIPINAKISYNNDHINKLNIDTIIKYNGKSEITAFTQVITQNMLDVLPKDIKIQIQIKSDDGIEAIIIKEKNEDKPFVSFT</sequence>
<evidence type="ECO:0000313" key="3">
    <source>
        <dbReference type="Proteomes" id="UP001291930"/>
    </source>
</evidence>
<dbReference type="RefSeq" id="WP_374219713.1">
    <property type="nucleotide sequence ID" value="NZ_JAXOVW010000168.1"/>
</dbReference>
<feature type="signal peptide" evidence="1">
    <location>
        <begin position="1"/>
        <end position="21"/>
    </location>
</feature>
<name>A0ABU5K4C4_9BACI</name>
<comment type="caution">
    <text evidence="2">The sequence shown here is derived from an EMBL/GenBank/DDBJ whole genome shotgun (WGS) entry which is preliminary data.</text>
</comment>
<protein>
    <submittedName>
        <fullName evidence="2">CamS family sex pheromone protein</fullName>
    </submittedName>
</protein>
<evidence type="ECO:0000313" key="2">
    <source>
        <dbReference type="EMBL" id="MDZ5610510.1"/>
    </source>
</evidence>
<evidence type="ECO:0000256" key="1">
    <source>
        <dbReference type="SAM" id="SignalP"/>
    </source>
</evidence>
<accession>A0ABU5K4C4</accession>
<dbReference type="CDD" id="cd13441">
    <property type="entry name" value="CamS_repeat_1"/>
    <property type="match status" value="1"/>
</dbReference>
<dbReference type="PIRSF" id="PIRSF012509">
    <property type="entry name" value="CamS"/>
    <property type="match status" value="1"/>
</dbReference>
<dbReference type="Proteomes" id="UP001291930">
    <property type="component" value="Unassembled WGS sequence"/>
</dbReference>